<comment type="similarity">
    <text evidence="1">Belongs to the IMPACT family.</text>
</comment>
<dbReference type="Pfam" id="PF01205">
    <property type="entry name" value="Impact_N"/>
    <property type="match status" value="1"/>
</dbReference>
<dbReference type="Gene3D" id="3.30.230.30">
    <property type="entry name" value="Impact, N-terminal domain"/>
    <property type="match status" value="1"/>
</dbReference>
<comment type="caution">
    <text evidence="5">The sequence shown here is derived from an EMBL/GenBank/DDBJ whole genome shotgun (WGS) entry which is preliminary data.</text>
</comment>
<reference evidence="5 6" key="1">
    <citation type="submission" date="2019-10" db="EMBL/GenBank/DDBJ databases">
        <authorList>
            <person name="Palmer J.M."/>
        </authorList>
    </citation>
    <scope>NUCLEOTIDE SEQUENCE [LARGE SCALE GENOMIC DNA]</scope>
    <source>
        <strain evidence="5 6">TWF696</strain>
    </source>
</reference>
<evidence type="ECO:0000256" key="1">
    <source>
        <dbReference type="ARBA" id="ARBA00007665"/>
    </source>
</evidence>
<dbReference type="Proteomes" id="UP001375240">
    <property type="component" value="Unassembled WGS sequence"/>
</dbReference>
<proteinExistence type="inferred from homology"/>
<dbReference type="GO" id="GO:0140469">
    <property type="term" value="P:GCN2-mediated signaling"/>
    <property type="evidence" value="ECO:0007669"/>
    <property type="project" value="TreeGrafter"/>
</dbReference>
<dbReference type="InterPro" id="IPR001498">
    <property type="entry name" value="Impact_N"/>
</dbReference>
<dbReference type="SUPFAM" id="SSF54211">
    <property type="entry name" value="Ribosomal protein S5 domain 2-like"/>
    <property type="match status" value="1"/>
</dbReference>
<dbReference type="AlphaFoldDB" id="A0AAV9UTC4"/>
<evidence type="ECO:0000256" key="3">
    <source>
        <dbReference type="SAM" id="MobiDB-lite"/>
    </source>
</evidence>
<dbReference type="PANTHER" id="PTHR16301">
    <property type="entry name" value="IMPACT-RELATED"/>
    <property type="match status" value="1"/>
</dbReference>
<evidence type="ECO:0000256" key="2">
    <source>
        <dbReference type="SAM" id="Coils"/>
    </source>
</evidence>
<protein>
    <recommendedName>
        <fullName evidence="4">Impact N-terminal domain-containing protein</fullName>
    </recommendedName>
</protein>
<keyword evidence="6" id="KW-1185">Reference proteome</keyword>
<accession>A0AAV9UTC4</accession>
<dbReference type="InterPro" id="IPR020568">
    <property type="entry name" value="Ribosomal_Su5_D2-typ_SF"/>
</dbReference>
<sequence length="272" mass="30108">MPPKRPHSPAPAMSSSTSPNIASSALYISKPIHDRSSTFTAYFSPTAPQRQLQSHSDLVTATHRILAWRKPSASQKTLTGLPTFYSGFDDDGENYAGRKLLKVLDDYKVCGAIVVARWYGGTMLGPVRFTHIETAAREAIRAYLADKDGKLDVAEAAAKKAKVATEDEERKEKKGLVEELKRRDESIVVLRALLDEKMGRAKEKEAENKAVAKEVDYAEMPLERLKQIDKARDNTIAYLLKKIDELESKKEVPVDTSSDGSKLEPSKNTSGT</sequence>
<gene>
    <name evidence="5" type="ORF">TWF696_008117</name>
</gene>
<feature type="domain" description="Impact N-terminal" evidence="4">
    <location>
        <begin position="35"/>
        <end position="140"/>
    </location>
</feature>
<organism evidence="5 6">
    <name type="scientific">Orbilia brochopaga</name>
    <dbReference type="NCBI Taxonomy" id="3140254"/>
    <lineage>
        <taxon>Eukaryota</taxon>
        <taxon>Fungi</taxon>
        <taxon>Dikarya</taxon>
        <taxon>Ascomycota</taxon>
        <taxon>Pezizomycotina</taxon>
        <taxon>Orbiliomycetes</taxon>
        <taxon>Orbiliales</taxon>
        <taxon>Orbiliaceae</taxon>
        <taxon>Orbilia</taxon>
    </lineage>
</organism>
<evidence type="ECO:0000313" key="5">
    <source>
        <dbReference type="EMBL" id="KAK6344481.1"/>
    </source>
</evidence>
<dbReference type="InterPro" id="IPR023582">
    <property type="entry name" value="Impact"/>
</dbReference>
<dbReference type="GO" id="GO:0005737">
    <property type="term" value="C:cytoplasm"/>
    <property type="evidence" value="ECO:0007669"/>
    <property type="project" value="TreeGrafter"/>
</dbReference>
<dbReference type="GO" id="GO:0006446">
    <property type="term" value="P:regulation of translational initiation"/>
    <property type="evidence" value="ECO:0007669"/>
    <property type="project" value="TreeGrafter"/>
</dbReference>
<feature type="compositionally biased region" description="Polar residues" evidence="3">
    <location>
        <begin position="255"/>
        <end position="272"/>
    </location>
</feature>
<dbReference type="PANTHER" id="PTHR16301:SF26">
    <property type="entry name" value="IMPACT FAMILY MEMBER C14C8.09C"/>
    <property type="match status" value="1"/>
</dbReference>
<dbReference type="EMBL" id="JAVHNQ010000006">
    <property type="protein sequence ID" value="KAK6344481.1"/>
    <property type="molecule type" value="Genomic_DNA"/>
</dbReference>
<feature type="region of interest" description="Disordered" evidence="3">
    <location>
        <begin position="249"/>
        <end position="272"/>
    </location>
</feature>
<keyword evidence="2" id="KW-0175">Coiled coil</keyword>
<dbReference type="InterPro" id="IPR036956">
    <property type="entry name" value="Impact_N_sf"/>
</dbReference>
<evidence type="ECO:0000313" key="6">
    <source>
        <dbReference type="Proteomes" id="UP001375240"/>
    </source>
</evidence>
<name>A0AAV9UTC4_9PEZI</name>
<evidence type="ECO:0000259" key="4">
    <source>
        <dbReference type="Pfam" id="PF01205"/>
    </source>
</evidence>
<feature type="coiled-coil region" evidence="2">
    <location>
        <begin position="151"/>
        <end position="214"/>
    </location>
</feature>